<dbReference type="GO" id="GO:0004521">
    <property type="term" value="F:RNA endonuclease activity"/>
    <property type="evidence" value="ECO:0007669"/>
    <property type="project" value="InterPro"/>
</dbReference>
<dbReference type="HOGENOM" id="CLU_2259709_0_0_0"/>
<protein>
    <submittedName>
        <fullName evidence="1">Uncharacterized protein</fullName>
    </submittedName>
</protein>
<dbReference type="Pfam" id="PF13958">
    <property type="entry name" value="ToxN_toxin"/>
    <property type="match status" value="1"/>
</dbReference>
<dbReference type="GO" id="GO:0003723">
    <property type="term" value="F:RNA binding"/>
    <property type="evidence" value="ECO:0007669"/>
    <property type="project" value="InterPro"/>
</dbReference>
<gene>
    <name evidence="1" type="ORF">HMPREF0401_02210</name>
</gene>
<organism evidence="1 2">
    <name type="scientific">Fusobacterium animalis 11_3_2</name>
    <dbReference type="NCBI Taxonomy" id="457403"/>
    <lineage>
        <taxon>Bacteria</taxon>
        <taxon>Fusobacteriati</taxon>
        <taxon>Fusobacteriota</taxon>
        <taxon>Fusobacteriia</taxon>
        <taxon>Fusobacteriales</taxon>
        <taxon>Fusobacteriaceae</taxon>
        <taxon>Fusobacterium</taxon>
    </lineage>
</organism>
<sequence>MISKMALLEWCLDNKLLGTIKLGCMIPIFDETLISYYDINSEKGIKYKALVRKELEFIYINKELILKNAKKLYQQKIKNMSMGYIKNTVDFLLLEEKGKEYSK</sequence>
<name>F7L2Y7_9FUSO</name>
<evidence type="ECO:0000313" key="1">
    <source>
        <dbReference type="EMBL" id="EGN65414.1"/>
    </source>
</evidence>
<dbReference type="AlphaFoldDB" id="F7L2Y7"/>
<dbReference type="Proteomes" id="UP000004160">
    <property type="component" value="Unassembled WGS sequence"/>
</dbReference>
<proteinExistence type="predicted"/>
<dbReference type="InterPro" id="IPR025911">
    <property type="entry name" value="ToxN/AbiQ_toxin"/>
</dbReference>
<accession>F7L2Y7</accession>
<dbReference type="Gene3D" id="3.10.129.130">
    <property type="match status" value="1"/>
</dbReference>
<dbReference type="PATRIC" id="fig|457403.8.peg.2240"/>
<comment type="caution">
    <text evidence="1">The sequence shown here is derived from an EMBL/GenBank/DDBJ whole genome shotgun (WGS) entry which is preliminary data.</text>
</comment>
<dbReference type="InterPro" id="IPR053735">
    <property type="entry name" value="Type_III_TA_endoRNase"/>
</dbReference>
<evidence type="ECO:0000313" key="2">
    <source>
        <dbReference type="Proteomes" id="UP000004160"/>
    </source>
</evidence>
<reference evidence="1" key="1">
    <citation type="submission" date="2011-05" db="EMBL/GenBank/DDBJ databases">
        <title>The Genome Sequence of Fusobacterium sp. 11_3_2.</title>
        <authorList>
            <consortium name="The Broad Institute Genome Sequencing Platform"/>
            <person name="Earl A."/>
            <person name="Ward D."/>
            <person name="Feldgarden M."/>
            <person name="Gevers D."/>
            <person name="Sibley C.D."/>
            <person name="White A.P."/>
            <person name="Crowley S."/>
            <person name="Surette M."/>
            <person name="Strauss J.C."/>
            <person name="Ambrose C.E."/>
            <person name="Allen-Vercoe E."/>
            <person name="Young S.K."/>
            <person name="Zeng Q."/>
            <person name="Gargeya S."/>
            <person name="Fitzgerald M."/>
            <person name="Haas B."/>
            <person name="Abouelleil A."/>
            <person name="Alvarado L."/>
            <person name="Arachchi H.M."/>
            <person name="Berlin A."/>
            <person name="Brown A."/>
            <person name="Chapman S.B."/>
            <person name="Chen Z."/>
            <person name="Dunbar C."/>
            <person name="Freedman E."/>
            <person name="Gearin G."/>
            <person name="Gellesch M."/>
            <person name="Goldberg J."/>
            <person name="Griggs A."/>
            <person name="Gujja S."/>
            <person name="Heiman D."/>
            <person name="Howarth C."/>
            <person name="Larson L."/>
            <person name="Lui A."/>
            <person name="MacDonald P.J.P."/>
            <person name="Mehta T."/>
            <person name="Montmayeur A."/>
            <person name="Murphy C."/>
            <person name="Neiman D."/>
            <person name="Pearson M."/>
            <person name="Priest M."/>
            <person name="Roberts A."/>
            <person name="Saif S."/>
            <person name="Shea T."/>
            <person name="Shenoy N."/>
            <person name="Sisk P."/>
            <person name="Stolte C."/>
            <person name="Sykes S."/>
            <person name="Wortman J."/>
            <person name="Nusbaum C."/>
            <person name="Birren B."/>
        </authorList>
    </citation>
    <scope>NUCLEOTIDE SEQUENCE [LARGE SCALE GENOMIC DNA]</scope>
    <source>
        <strain evidence="1">11_3_2</strain>
    </source>
</reference>
<dbReference type="EMBL" id="ACUO01000036">
    <property type="protein sequence ID" value="EGN65414.1"/>
    <property type="molecule type" value="Genomic_DNA"/>
</dbReference>
<keyword evidence="2" id="KW-1185">Reference proteome</keyword>